<feature type="compositionally biased region" description="Low complexity" evidence="1">
    <location>
        <begin position="321"/>
        <end position="337"/>
    </location>
</feature>
<dbReference type="PANTHER" id="PTHR31805">
    <property type="entry name" value="RECEPTOR-LIKE KINASE, PUTATIVE (DUF1421)-RELATED"/>
    <property type="match status" value="1"/>
</dbReference>
<feature type="domain" description="DUF1421" evidence="2">
    <location>
        <begin position="487"/>
        <end position="530"/>
    </location>
</feature>
<gene>
    <name evidence="3" type="ORF">SAY86_023642</name>
</gene>
<feature type="region of interest" description="Disordered" evidence="1">
    <location>
        <begin position="30"/>
        <end position="53"/>
    </location>
</feature>
<evidence type="ECO:0000256" key="1">
    <source>
        <dbReference type="SAM" id="MobiDB-lite"/>
    </source>
</evidence>
<dbReference type="AlphaFoldDB" id="A0AAN7M7M5"/>
<feature type="compositionally biased region" description="Basic and acidic residues" evidence="1">
    <location>
        <begin position="183"/>
        <end position="200"/>
    </location>
</feature>
<proteinExistence type="predicted"/>
<feature type="compositionally biased region" description="Pro residues" evidence="1">
    <location>
        <begin position="338"/>
        <end position="355"/>
    </location>
</feature>
<dbReference type="Proteomes" id="UP001346149">
    <property type="component" value="Unassembled WGS sequence"/>
</dbReference>
<accession>A0AAN7M7M5</accession>
<dbReference type="InterPro" id="IPR010820">
    <property type="entry name" value="DUF1421"/>
</dbReference>
<feature type="region of interest" description="Disordered" evidence="1">
    <location>
        <begin position="167"/>
        <end position="237"/>
    </location>
</feature>
<sequence>MASGNSGRAGSSLKGFDFASDDILCSYDDYANQDSNGSHSDPGMDNGSGKDFHKSRLVRPMHATPAYSQPEDSLNQDVVIIVERSMKKYTENLMRFLEGISSRLSQVELHCYNLDKSIGEIRSELNQDHREADAKLNSLDKHIQEVHRSVQILRDKQELVETQKELAKLQHAQKDSSSGNSHSIEERPSMPVSESKKTDNTSDTPNSQLALALPHQVAPPQSVPPPSQAPPQAVSQQQAYYPPPAQIPNMSGTTQLPQIQYVVPSDAQGRSAQVQDISQIQPPPTQSQVNQTPTMHPFPHYQQQWPQQLTQQVPVQPPPQQQASLPPQLRTPSTPMYSPYPPTQSANPPPPPPQETIPSNMPVQVPYSGVPPPVSSRAETVPYGYGGPGMNIQQQPLPQSVKGSFRPQPGDGYTAGPQSPVPPGSGYMAYEADGGRTGYQPSQQAHFSQGVYPPPSVPHLNLQGNSPSNLMARNSGNPQFARTHPHGEMIDKLVNMGFRGDHVAAVIQRMEESGQPVDFNAVLDRLNMQSSVGSQRGWSG</sequence>
<keyword evidence="4" id="KW-1185">Reference proteome</keyword>
<dbReference type="Pfam" id="PF07223">
    <property type="entry name" value="DUF1421"/>
    <property type="match status" value="1"/>
</dbReference>
<name>A0AAN7M7M5_TRANT</name>
<protein>
    <recommendedName>
        <fullName evidence="2">DUF1421 domain-containing protein</fullName>
    </recommendedName>
</protein>
<evidence type="ECO:0000259" key="2">
    <source>
        <dbReference type="Pfam" id="PF07223"/>
    </source>
</evidence>
<dbReference type="PANTHER" id="PTHR31805:SF16">
    <property type="entry name" value="FORMIN-LIKE PROTEIN (DUF1421)"/>
    <property type="match status" value="1"/>
</dbReference>
<evidence type="ECO:0000313" key="3">
    <source>
        <dbReference type="EMBL" id="KAK4793207.1"/>
    </source>
</evidence>
<comment type="caution">
    <text evidence="3">The sequence shown here is derived from an EMBL/GenBank/DDBJ whole genome shotgun (WGS) entry which is preliminary data.</text>
</comment>
<reference evidence="3 4" key="1">
    <citation type="journal article" date="2023" name="Hortic Res">
        <title>Pangenome of water caltrop reveals structural variations and asymmetric subgenome divergence after allopolyploidization.</title>
        <authorList>
            <person name="Zhang X."/>
            <person name="Chen Y."/>
            <person name="Wang L."/>
            <person name="Yuan Y."/>
            <person name="Fang M."/>
            <person name="Shi L."/>
            <person name="Lu R."/>
            <person name="Comes H.P."/>
            <person name="Ma Y."/>
            <person name="Chen Y."/>
            <person name="Huang G."/>
            <person name="Zhou Y."/>
            <person name="Zheng Z."/>
            <person name="Qiu Y."/>
        </authorList>
    </citation>
    <scope>NUCLEOTIDE SEQUENCE [LARGE SCALE GENOMIC DNA]</scope>
    <source>
        <strain evidence="3">F231</strain>
    </source>
</reference>
<feature type="compositionally biased region" description="Low complexity" evidence="1">
    <location>
        <begin position="356"/>
        <end position="368"/>
    </location>
</feature>
<feature type="compositionally biased region" description="Low complexity" evidence="1">
    <location>
        <begin position="297"/>
        <end position="314"/>
    </location>
</feature>
<evidence type="ECO:0000313" key="4">
    <source>
        <dbReference type="Proteomes" id="UP001346149"/>
    </source>
</evidence>
<feature type="compositionally biased region" description="Polar residues" evidence="1">
    <location>
        <begin position="391"/>
        <end position="402"/>
    </location>
</feature>
<dbReference type="EMBL" id="JAXQNO010000008">
    <property type="protein sequence ID" value="KAK4793207.1"/>
    <property type="molecule type" value="Genomic_DNA"/>
</dbReference>
<organism evidence="3 4">
    <name type="scientific">Trapa natans</name>
    <name type="common">Water chestnut</name>
    <dbReference type="NCBI Taxonomy" id="22666"/>
    <lineage>
        <taxon>Eukaryota</taxon>
        <taxon>Viridiplantae</taxon>
        <taxon>Streptophyta</taxon>
        <taxon>Embryophyta</taxon>
        <taxon>Tracheophyta</taxon>
        <taxon>Spermatophyta</taxon>
        <taxon>Magnoliopsida</taxon>
        <taxon>eudicotyledons</taxon>
        <taxon>Gunneridae</taxon>
        <taxon>Pentapetalae</taxon>
        <taxon>rosids</taxon>
        <taxon>malvids</taxon>
        <taxon>Myrtales</taxon>
        <taxon>Lythraceae</taxon>
        <taxon>Trapa</taxon>
    </lineage>
</organism>
<feature type="region of interest" description="Disordered" evidence="1">
    <location>
        <begin position="266"/>
        <end position="482"/>
    </location>
</feature>
<feature type="compositionally biased region" description="Polar residues" evidence="1">
    <location>
        <begin position="462"/>
        <end position="480"/>
    </location>
</feature>